<protein>
    <submittedName>
        <fullName evidence="3">Uncharacterized protein</fullName>
    </submittedName>
</protein>
<evidence type="ECO:0000313" key="3">
    <source>
        <dbReference type="EMBL" id="KCW46503.1"/>
    </source>
</evidence>
<name>A0A058ZXM6_EUCGR</name>
<feature type="coiled-coil region" evidence="1">
    <location>
        <begin position="127"/>
        <end position="175"/>
    </location>
</feature>
<dbReference type="EMBL" id="KK198763">
    <property type="protein sequence ID" value="KCW46503.1"/>
    <property type="molecule type" value="Genomic_DNA"/>
</dbReference>
<dbReference type="eggNOG" id="ENOG502QVGB">
    <property type="taxonomic scope" value="Eukaryota"/>
</dbReference>
<accession>A0A058ZXM6</accession>
<dbReference type="KEGG" id="egr:104424474"/>
<feature type="compositionally biased region" description="Acidic residues" evidence="2">
    <location>
        <begin position="547"/>
        <end position="557"/>
    </location>
</feature>
<dbReference type="OrthoDB" id="1899721at2759"/>
<keyword evidence="1" id="KW-0175">Coiled coil</keyword>
<evidence type="ECO:0000256" key="1">
    <source>
        <dbReference type="SAM" id="Coils"/>
    </source>
</evidence>
<feature type="region of interest" description="Disordered" evidence="2">
    <location>
        <begin position="308"/>
        <end position="327"/>
    </location>
</feature>
<proteinExistence type="predicted"/>
<feature type="region of interest" description="Disordered" evidence="2">
    <location>
        <begin position="269"/>
        <end position="289"/>
    </location>
</feature>
<dbReference type="OMA" id="NITHCHT"/>
<feature type="compositionally biased region" description="Acidic residues" evidence="2">
    <location>
        <begin position="513"/>
        <end position="527"/>
    </location>
</feature>
<feature type="compositionally biased region" description="Basic residues" evidence="2">
    <location>
        <begin position="492"/>
        <end position="503"/>
    </location>
</feature>
<sequence length="703" mass="78249">MDLNSDEVKCVDDNRGLVFVEKELEACTLSAVADMGESVEERIARLELENQKWKSDYEALEEKFKALESEKQAVEREVGVLKQNNSEIKEQISGFECNKGCKSDKTNDAGVKKFVDLVEEHEEEDKFVQLMIENRILECEKNKAERDLKVLRQSLQELESRVLQMEANSKSVAQAGHRLFSGSKMGVELPNDLAHGVSRRKEMDNPKESCGGHGDAQMVDLVDGGSGSKLCGTPLNFTMQSNLCDAKGEKEVACLQYGRRARKKLLFKEEESPSRKMAPSAAGVAKPHTAAGVAEPHTVGIIDIHDSDEEEDKTNNETYGVNNQENSKGLDLDYRSYKGILEGGKAMTIENSARTCHEEDYHDSIAGDEDNSTVLTPKRKRASNVIETDSESGDDDCVPIGSLKRMHLQELYKAGDTTSEMNRCQTANASPDKQVKHAQTRQHLMTLREHVTTSEMNRCQTANASPDNHVKHAQTPMRRHLMTLREREAKAKAKRKPSSRAQHHPAGPTTGDAEGEDSEDFGLDSDNDSLSSFIVDDSDVSRVNDASDGDDASDVDDASGQSEDTSDGETGFGEILSRIKRSKDHKSEWKFEADMLAAFGKEPELCMKAVCALYRQQTADERISKEAFYSNQRGFSKFDAPRGCALGEFLTEGDTSGGLRKSVEELQEHDPEALDLCRKLADHYSKQLFQIYKNNEDPFFFPS</sequence>
<reference evidence="3" key="1">
    <citation type="submission" date="2013-07" db="EMBL/GenBank/DDBJ databases">
        <title>The genome of Eucalyptus grandis.</title>
        <authorList>
            <person name="Schmutz J."/>
            <person name="Hayes R."/>
            <person name="Myburg A."/>
            <person name="Tuskan G."/>
            <person name="Grattapaglia D."/>
            <person name="Rokhsar D.S."/>
        </authorList>
    </citation>
    <scope>NUCLEOTIDE SEQUENCE</scope>
    <source>
        <tissue evidence="3">Leaf extractions</tissue>
    </source>
</reference>
<feature type="compositionally biased region" description="Polar residues" evidence="2">
    <location>
        <begin position="316"/>
        <end position="327"/>
    </location>
</feature>
<dbReference type="InParanoid" id="A0A058ZXM6"/>
<dbReference type="STRING" id="71139.A0A058ZXM6"/>
<feature type="coiled-coil region" evidence="1">
    <location>
        <begin position="36"/>
        <end position="91"/>
    </location>
</feature>
<gene>
    <name evidence="3" type="ORF">EUGRSUZ_K00328</name>
</gene>
<dbReference type="AlphaFoldDB" id="A0A058ZXM6"/>
<dbReference type="PANTHER" id="PTHR34380:SF1">
    <property type="entry name" value="OS01G0221300 PROTEIN"/>
    <property type="match status" value="1"/>
</dbReference>
<feature type="region of interest" description="Disordered" evidence="2">
    <location>
        <begin position="487"/>
        <end position="574"/>
    </location>
</feature>
<dbReference type="PANTHER" id="PTHR34380">
    <property type="entry name" value="BNAA03G12380D PROTEIN"/>
    <property type="match status" value="1"/>
</dbReference>
<organism evidence="3">
    <name type="scientific">Eucalyptus grandis</name>
    <name type="common">Flooded gum</name>
    <dbReference type="NCBI Taxonomy" id="71139"/>
    <lineage>
        <taxon>Eukaryota</taxon>
        <taxon>Viridiplantae</taxon>
        <taxon>Streptophyta</taxon>
        <taxon>Embryophyta</taxon>
        <taxon>Tracheophyta</taxon>
        <taxon>Spermatophyta</taxon>
        <taxon>Magnoliopsida</taxon>
        <taxon>eudicotyledons</taxon>
        <taxon>Gunneridae</taxon>
        <taxon>Pentapetalae</taxon>
        <taxon>rosids</taxon>
        <taxon>malvids</taxon>
        <taxon>Myrtales</taxon>
        <taxon>Myrtaceae</taxon>
        <taxon>Myrtoideae</taxon>
        <taxon>Eucalypteae</taxon>
        <taxon>Eucalyptus</taxon>
    </lineage>
</organism>
<evidence type="ECO:0000256" key="2">
    <source>
        <dbReference type="SAM" id="MobiDB-lite"/>
    </source>
</evidence>
<dbReference type="Gramene" id="KCW46503">
    <property type="protein sequence ID" value="KCW46503"/>
    <property type="gene ID" value="EUGRSUZ_K00328"/>
</dbReference>